<dbReference type="InterPro" id="IPR051402">
    <property type="entry name" value="KPR-Related"/>
</dbReference>
<dbReference type="Pfam" id="PF02558">
    <property type="entry name" value="ApbA"/>
    <property type="match status" value="1"/>
</dbReference>
<protein>
    <submittedName>
        <fullName evidence="3">ZYBA0S09-02432g1_1</fullName>
    </submittedName>
</protein>
<dbReference type="FunFam" id="1.10.1040.10:FF:000017">
    <property type="entry name" value="2-dehydropantoate 2-reductase"/>
    <property type="match status" value="1"/>
</dbReference>
<dbReference type="Gene3D" id="1.10.1040.10">
    <property type="entry name" value="N-(1-d-carboxylethyl)-l-norvaline Dehydrogenase, domain 2"/>
    <property type="match status" value="1"/>
</dbReference>
<feature type="domain" description="Ketopantoate reductase N-terminal" evidence="1">
    <location>
        <begin position="9"/>
        <end position="179"/>
    </location>
</feature>
<evidence type="ECO:0000313" key="4">
    <source>
        <dbReference type="Proteomes" id="UP000019375"/>
    </source>
</evidence>
<dbReference type="InterPro" id="IPR013332">
    <property type="entry name" value="KPR_N"/>
</dbReference>
<reference evidence="4" key="1">
    <citation type="journal article" date="2013" name="Genome Announc.">
        <title>Genome sequence of the food spoilage yeast Zygosaccharomyces bailii CLIB 213(T).</title>
        <authorList>
            <person name="Galeote V."/>
            <person name="Bigey F."/>
            <person name="Devillers H."/>
            <person name="Neuveglise C."/>
            <person name="Dequin S."/>
        </authorList>
    </citation>
    <scope>NUCLEOTIDE SEQUENCE [LARGE SCALE GENOMIC DNA]</scope>
    <source>
        <strain evidence="4">CLIB 213 / ATCC 58445 / CBS 680 / CCRC 21525 / NBRC 1098 / NCYC 1416 / NRRL Y-2227</strain>
    </source>
</reference>
<dbReference type="Gene3D" id="3.40.50.720">
    <property type="entry name" value="NAD(P)-binding Rossmann-like Domain"/>
    <property type="match status" value="1"/>
</dbReference>
<dbReference type="Proteomes" id="UP000019375">
    <property type="component" value="Unassembled WGS sequence"/>
</dbReference>
<sequence length="358" mass="39748">MSQPTGPRVIVIGAGGVGVVTALSLCVKGSSNVSLAIRSDYELVLKQGYEINSCDYGPLKGFRPHQVYRTVEEASKSGQFFDYIVVTTKNIPDGPTRSRVPEVIRPLVESNHKLSDGQNTNVLLIQNGIDIEKDVWNAFNKEDYHMCVLSGIQLIGSTKTSPGVISHVGRDHLIVGAFEEGNTDAIEAAKRFVELYHNEGKNHVEFDPCVRFSRWKKLLYNAAINTTTALVSLDVPRCLEFGVGKKSTEENIFKPAMQEIIMIAASEGIMLDESLATFFTEITRHIMFKPSMCIDHEKGQLMELEVILGNPLKIAKSKGIETPVLSMLYYLLVLVQGRLKEKNGLLRFDESKAELIDD</sequence>
<evidence type="ECO:0000313" key="3">
    <source>
        <dbReference type="EMBL" id="CDF90994.1"/>
    </source>
</evidence>
<dbReference type="InterPro" id="IPR013328">
    <property type="entry name" value="6PGD_dom2"/>
</dbReference>
<dbReference type="OrthoDB" id="3609at2759"/>
<accession>A0A8J2XCX9</accession>
<evidence type="ECO:0000259" key="2">
    <source>
        <dbReference type="Pfam" id="PF08546"/>
    </source>
</evidence>
<dbReference type="PANTHER" id="PTHR21708">
    <property type="entry name" value="PROBABLE 2-DEHYDROPANTOATE 2-REDUCTASE"/>
    <property type="match status" value="1"/>
</dbReference>
<feature type="domain" description="Ketopantoate reductase C-terminal" evidence="2">
    <location>
        <begin position="213"/>
        <end position="332"/>
    </location>
</feature>
<dbReference type="SUPFAM" id="SSF48179">
    <property type="entry name" value="6-phosphogluconate dehydrogenase C-terminal domain-like"/>
    <property type="match status" value="1"/>
</dbReference>
<dbReference type="EMBL" id="HG316462">
    <property type="protein sequence ID" value="CDF90994.1"/>
    <property type="molecule type" value="Genomic_DNA"/>
</dbReference>
<dbReference type="InterPro" id="IPR008927">
    <property type="entry name" value="6-PGluconate_DH-like_C_sf"/>
</dbReference>
<name>A0A8J2XCX9_ZYGB2</name>
<dbReference type="AlphaFoldDB" id="A0A8J2XCX9"/>
<keyword evidence="4" id="KW-1185">Reference proteome</keyword>
<dbReference type="InterPro" id="IPR013752">
    <property type="entry name" value="KPA_reductase"/>
</dbReference>
<dbReference type="Pfam" id="PF08546">
    <property type="entry name" value="ApbA_C"/>
    <property type="match status" value="1"/>
</dbReference>
<gene>
    <name evidence="3" type="ORF">BN860_02432g</name>
</gene>
<dbReference type="PANTHER" id="PTHR21708:SF30">
    <property type="entry name" value="2-DEHYDROPANTOATE 2-REDUCTASE-RELATED"/>
    <property type="match status" value="1"/>
</dbReference>
<evidence type="ECO:0000259" key="1">
    <source>
        <dbReference type="Pfam" id="PF02558"/>
    </source>
</evidence>
<proteinExistence type="predicted"/>
<organism evidence="3 4">
    <name type="scientific">Zygosaccharomyces bailii (strain CLIB 213 / ATCC 58445 / CBS 680 / BCRC 21525 / NBRC 1098 / NCYC 1416 / NRRL Y-2227)</name>
    <dbReference type="NCBI Taxonomy" id="1333698"/>
    <lineage>
        <taxon>Eukaryota</taxon>
        <taxon>Fungi</taxon>
        <taxon>Dikarya</taxon>
        <taxon>Ascomycota</taxon>
        <taxon>Saccharomycotina</taxon>
        <taxon>Saccharomycetes</taxon>
        <taxon>Saccharomycetales</taxon>
        <taxon>Saccharomycetaceae</taxon>
        <taxon>Zygosaccharomyces</taxon>
    </lineage>
</organism>
<dbReference type="GO" id="GO:0005737">
    <property type="term" value="C:cytoplasm"/>
    <property type="evidence" value="ECO:0007669"/>
    <property type="project" value="TreeGrafter"/>
</dbReference>